<organism evidence="1 2">
    <name type="scientific">Mycetomoellerius zeteki</name>
    <dbReference type="NCBI Taxonomy" id="64791"/>
    <lineage>
        <taxon>Eukaryota</taxon>
        <taxon>Metazoa</taxon>
        <taxon>Ecdysozoa</taxon>
        <taxon>Arthropoda</taxon>
        <taxon>Hexapoda</taxon>
        <taxon>Insecta</taxon>
        <taxon>Pterygota</taxon>
        <taxon>Neoptera</taxon>
        <taxon>Endopterygota</taxon>
        <taxon>Hymenoptera</taxon>
        <taxon>Apocrita</taxon>
        <taxon>Aculeata</taxon>
        <taxon>Formicoidea</taxon>
        <taxon>Formicidae</taxon>
        <taxon>Myrmicinae</taxon>
        <taxon>Mycetomoellerius</taxon>
    </lineage>
</organism>
<proteinExistence type="predicted"/>
<dbReference type="AlphaFoldDB" id="A0A151WXR5"/>
<reference evidence="1 2" key="1">
    <citation type="submission" date="2015-09" db="EMBL/GenBank/DDBJ databases">
        <title>Trachymyrmex zeteki WGS genome.</title>
        <authorList>
            <person name="Nygaard S."/>
            <person name="Hu H."/>
            <person name="Boomsma J."/>
            <person name="Zhang G."/>
        </authorList>
    </citation>
    <scope>NUCLEOTIDE SEQUENCE [LARGE SCALE GENOMIC DNA]</scope>
    <source>
        <strain evidence="1">Tzet28-1</strain>
        <tissue evidence="1">Whole body</tissue>
    </source>
</reference>
<protein>
    <submittedName>
        <fullName evidence="1">Uncharacterized protein</fullName>
    </submittedName>
</protein>
<keyword evidence="2" id="KW-1185">Reference proteome</keyword>
<dbReference type="EMBL" id="KQ982668">
    <property type="protein sequence ID" value="KYQ52471.1"/>
    <property type="molecule type" value="Genomic_DNA"/>
</dbReference>
<name>A0A151WXR5_9HYME</name>
<sequence>MPRSRGVLRQRTSNCQDRYFAVRLYIELKTVPRGGRRWRRWKAPTLAGERGLGAAEIEMPYLEDEKEASGWSAVEVRSRKNLPGNKRGYCLREHQAVPAVRTIPVVRTRVPEIPHFQLEFLHVEVEVEITTGIARGLHCRECIPRHAAGTWTCTNGFRGVTNIVHCDILPEFHSYFELLGGDIAAYNLSPQLSDVLSGSQSDHLHVSPTTAVT</sequence>
<gene>
    <name evidence="1" type="ORF">ALC60_08331</name>
</gene>
<accession>A0A151WXR5</accession>
<evidence type="ECO:0000313" key="2">
    <source>
        <dbReference type="Proteomes" id="UP000075809"/>
    </source>
</evidence>
<dbReference type="Proteomes" id="UP000075809">
    <property type="component" value="Unassembled WGS sequence"/>
</dbReference>
<evidence type="ECO:0000313" key="1">
    <source>
        <dbReference type="EMBL" id="KYQ52471.1"/>
    </source>
</evidence>